<keyword evidence="2" id="KW-1185">Reference proteome</keyword>
<dbReference type="EMBL" id="JH597773">
    <property type="protein sequence ID" value="EHQ06055.1"/>
    <property type="molecule type" value="Genomic_DNA"/>
</dbReference>
<protein>
    <recommendedName>
        <fullName evidence="3">DUF2191 domain-containing protein</fullName>
    </recommendedName>
</protein>
<organism evidence="1 2">
    <name type="scientific">Leptonema illini DSM 21528</name>
    <dbReference type="NCBI Taxonomy" id="929563"/>
    <lineage>
        <taxon>Bacteria</taxon>
        <taxon>Pseudomonadati</taxon>
        <taxon>Spirochaetota</taxon>
        <taxon>Spirochaetia</taxon>
        <taxon>Leptospirales</taxon>
        <taxon>Leptospiraceae</taxon>
        <taxon>Leptonema</taxon>
    </lineage>
</organism>
<dbReference type="STRING" id="183.GCA_002009735_03903"/>
<dbReference type="HOGENOM" id="CLU_179376_3_2_12"/>
<dbReference type="AlphaFoldDB" id="H2CJB5"/>
<sequence>MKTTIDIPDDILNEVIKYSDTSTKREAILTALTDYLNRKKMADLASMKGSLKTLISQEELRELREAERS</sequence>
<name>H2CJB5_9LEPT</name>
<dbReference type="InterPro" id="IPR019239">
    <property type="entry name" value="VapB_antitoxin"/>
</dbReference>
<proteinExistence type="predicted"/>
<accession>H2CJB5</accession>
<evidence type="ECO:0008006" key="3">
    <source>
        <dbReference type="Google" id="ProtNLM"/>
    </source>
</evidence>
<evidence type="ECO:0000313" key="1">
    <source>
        <dbReference type="EMBL" id="EHQ06055.1"/>
    </source>
</evidence>
<dbReference type="Proteomes" id="UP000005737">
    <property type="component" value="Unassembled WGS sequence"/>
</dbReference>
<gene>
    <name evidence="1" type="ORF">Lepil_1365</name>
</gene>
<reference evidence="1 2" key="1">
    <citation type="submission" date="2011-10" db="EMBL/GenBank/DDBJ databases">
        <title>The Improved High-Quality Draft genome of Leptonema illini DSM 21528.</title>
        <authorList>
            <consortium name="US DOE Joint Genome Institute (JGI-PGF)"/>
            <person name="Lucas S."/>
            <person name="Copeland A."/>
            <person name="Lapidus A."/>
            <person name="Glavina del Rio T."/>
            <person name="Dalin E."/>
            <person name="Tice H."/>
            <person name="Bruce D."/>
            <person name="Goodwin L."/>
            <person name="Pitluck S."/>
            <person name="Peters L."/>
            <person name="Mikhailova N."/>
            <person name="Held B."/>
            <person name="Kyrpides N."/>
            <person name="Mavromatis K."/>
            <person name="Ivanova N."/>
            <person name="Markowitz V."/>
            <person name="Cheng J.-F."/>
            <person name="Hugenholtz P."/>
            <person name="Woyke T."/>
            <person name="Wu D."/>
            <person name="Gronow S."/>
            <person name="Wellnitz S."/>
            <person name="Brambilla E.-M."/>
            <person name="Klenk H.-P."/>
            <person name="Eisen J.A."/>
        </authorList>
    </citation>
    <scope>NUCLEOTIDE SEQUENCE [LARGE SCALE GENOMIC DNA]</scope>
    <source>
        <strain evidence="1 2">DSM 21528</strain>
    </source>
</reference>
<dbReference type="RefSeq" id="WP_002771231.1">
    <property type="nucleotide sequence ID" value="NZ_JH597773.1"/>
</dbReference>
<evidence type="ECO:0000313" key="2">
    <source>
        <dbReference type="Proteomes" id="UP000005737"/>
    </source>
</evidence>
<dbReference type="Pfam" id="PF09957">
    <property type="entry name" value="VapB_antitoxin"/>
    <property type="match status" value="1"/>
</dbReference>